<dbReference type="GO" id="GO:0016705">
    <property type="term" value="F:oxidoreductase activity, acting on paired donors, with incorporation or reduction of molecular oxygen"/>
    <property type="evidence" value="ECO:0007669"/>
    <property type="project" value="InterPro"/>
</dbReference>
<dbReference type="GO" id="GO:0005506">
    <property type="term" value="F:iron ion binding"/>
    <property type="evidence" value="ECO:0007669"/>
    <property type="project" value="InterPro"/>
</dbReference>
<organism evidence="7">
    <name type="scientific">marine metagenome</name>
    <dbReference type="NCBI Taxonomy" id="408172"/>
    <lineage>
        <taxon>unclassified sequences</taxon>
        <taxon>metagenomes</taxon>
        <taxon>ecological metagenomes</taxon>
    </lineage>
</organism>
<keyword evidence="3" id="KW-0223">Dioxygenase</keyword>
<protein>
    <recommendedName>
        <fullName evidence="6">Fe2OG dioxygenase domain-containing protein</fullName>
    </recommendedName>
</protein>
<keyword evidence="4" id="KW-0560">Oxidoreductase</keyword>
<dbReference type="AlphaFoldDB" id="A0A382DVP1"/>
<dbReference type="Gene3D" id="2.60.120.620">
    <property type="entry name" value="q2cbj1_9rhob like domain"/>
    <property type="match status" value="1"/>
</dbReference>
<keyword evidence="2" id="KW-0479">Metal-binding</keyword>
<dbReference type="GO" id="GO:0051213">
    <property type="term" value="F:dioxygenase activity"/>
    <property type="evidence" value="ECO:0007669"/>
    <property type="project" value="UniProtKB-KW"/>
</dbReference>
<reference evidence="7" key="1">
    <citation type="submission" date="2018-05" db="EMBL/GenBank/DDBJ databases">
        <authorList>
            <person name="Lanie J.A."/>
            <person name="Ng W.-L."/>
            <person name="Kazmierczak K.M."/>
            <person name="Andrzejewski T.M."/>
            <person name="Davidsen T.M."/>
            <person name="Wayne K.J."/>
            <person name="Tettelin H."/>
            <person name="Glass J.I."/>
            <person name="Rusch D."/>
            <person name="Podicherti R."/>
            <person name="Tsui H.-C.T."/>
            <person name="Winkler M.E."/>
        </authorList>
    </citation>
    <scope>NUCLEOTIDE SEQUENCE</scope>
</reference>
<evidence type="ECO:0000256" key="3">
    <source>
        <dbReference type="ARBA" id="ARBA00022964"/>
    </source>
</evidence>
<dbReference type="PANTHER" id="PTHR10869">
    <property type="entry name" value="PROLYL 4-HYDROXYLASE ALPHA SUBUNIT"/>
    <property type="match status" value="1"/>
</dbReference>
<dbReference type="PANTHER" id="PTHR10869:SF246">
    <property type="entry name" value="TRANSMEMBRANE PROLYL 4-HYDROXYLASE"/>
    <property type="match status" value="1"/>
</dbReference>
<evidence type="ECO:0000256" key="4">
    <source>
        <dbReference type="ARBA" id="ARBA00023002"/>
    </source>
</evidence>
<proteinExistence type="predicted"/>
<dbReference type="PROSITE" id="PS51471">
    <property type="entry name" value="FE2OG_OXY"/>
    <property type="match status" value="1"/>
</dbReference>
<dbReference type="InterPro" id="IPR045054">
    <property type="entry name" value="P4HA-like"/>
</dbReference>
<sequence>MQTKLSQVMSPQMKLDGTIKEHIATRRPVENCVRVYDEVIDSEWCNDVIERFEKSKVESFNTTHKEYTELDIDNLPEERSEMGLPYHPFKLVRDKFVSIMEANLNRFKTDVGIKDLHLPPVMDMENIRIKKYTDNGKDQFGEHVDVLRSMDPSAKRFLVFILYLSDVEEGGHTSIPRYNIKVKPKQGRLLIFPPFWTHPHQGEKVKKGTKYTIMSYLHYGDKDDNHTRKRT</sequence>
<evidence type="ECO:0000256" key="5">
    <source>
        <dbReference type="ARBA" id="ARBA00023004"/>
    </source>
</evidence>
<dbReference type="Pfam" id="PF13640">
    <property type="entry name" value="2OG-FeII_Oxy_3"/>
    <property type="match status" value="1"/>
</dbReference>
<evidence type="ECO:0000313" key="7">
    <source>
        <dbReference type="EMBL" id="SVB41811.1"/>
    </source>
</evidence>
<dbReference type="EMBL" id="UINC01041061">
    <property type="protein sequence ID" value="SVB41811.1"/>
    <property type="molecule type" value="Genomic_DNA"/>
</dbReference>
<dbReference type="InterPro" id="IPR044862">
    <property type="entry name" value="Pro_4_hyd_alph_FE2OG_OXY"/>
</dbReference>
<dbReference type="SMART" id="SM00702">
    <property type="entry name" value="P4Hc"/>
    <property type="match status" value="1"/>
</dbReference>
<dbReference type="InterPro" id="IPR005123">
    <property type="entry name" value="Oxoglu/Fe-dep_dioxygenase_dom"/>
</dbReference>
<dbReference type="GO" id="GO:0031418">
    <property type="term" value="F:L-ascorbic acid binding"/>
    <property type="evidence" value="ECO:0007669"/>
    <property type="project" value="InterPro"/>
</dbReference>
<feature type="domain" description="Fe2OG dioxygenase" evidence="6">
    <location>
        <begin position="120"/>
        <end position="219"/>
    </location>
</feature>
<accession>A0A382DVP1</accession>
<evidence type="ECO:0000256" key="1">
    <source>
        <dbReference type="ARBA" id="ARBA00001961"/>
    </source>
</evidence>
<evidence type="ECO:0000256" key="2">
    <source>
        <dbReference type="ARBA" id="ARBA00022723"/>
    </source>
</evidence>
<gene>
    <name evidence="7" type="ORF">METZ01_LOCUS194665</name>
</gene>
<evidence type="ECO:0000259" key="6">
    <source>
        <dbReference type="PROSITE" id="PS51471"/>
    </source>
</evidence>
<dbReference type="InterPro" id="IPR006620">
    <property type="entry name" value="Pro_4_hyd_alph"/>
</dbReference>
<comment type="cofactor">
    <cofactor evidence="1">
        <name>L-ascorbate</name>
        <dbReference type="ChEBI" id="CHEBI:38290"/>
    </cofactor>
</comment>
<name>A0A382DVP1_9ZZZZ</name>
<keyword evidence="5" id="KW-0408">Iron</keyword>